<evidence type="ECO:0000313" key="2">
    <source>
        <dbReference type="Proteomes" id="UP001487296"/>
    </source>
</evidence>
<reference evidence="1 2" key="1">
    <citation type="submission" date="2024-04" db="EMBL/GenBank/DDBJ databases">
        <title>Human intestinal bacterial collection.</title>
        <authorList>
            <person name="Pauvert C."/>
            <person name="Hitch T.C.A."/>
            <person name="Clavel T."/>
        </authorList>
    </citation>
    <scope>NUCLEOTIDE SEQUENCE [LARGE SCALE GENOMIC DNA]</scope>
    <source>
        <strain evidence="1 2">CLA-AA-H145</strain>
    </source>
</reference>
<keyword evidence="2" id="KW-1185">Reference proteome</keyword>
<sequence>MQNVTEYRNLVLKALLSAVDDDGRRRISDEEAAELAQEFTDEELAFGMDYNTPEEVADMLLDAGI</sequence>
<evidence type="ECO:0000313" key="1">
    <source>
        <dbReference type="EMBL" id="MEQ2485858.1"/>
    </source>
</evidence>
<comment type="caution">
    <text evidence="1">The sequence shown here is derived from an EMBL/GenBank/DDBJ whole genome shotgun (WGS) entry which is preliminary data.</text>
</comment>
<name>A0ABV1FN75_9BACT</name>
<gene>
    <name evidence="1" type="ORF">AAAT34_02160</name>
</gene>
<accession>A0ABV1FN75</accession>
<dbReference type="RefSeq" id="WP_215758856.1">
    <property type="nucleotide sequence ID" value="NZ_JAHKBE010000003.1"/>
</dbReference>
<protein>
    <recommendedName>
        <fullName evidence="3">EF-hand domain-containing protein</fullName>
    </recommendedName>
</protein>
<dbReference type="Proteomes" id="UP001487296">
    <property type="component" value="Unassembled WGS sequence"/>
</dbReference>
<organism evidence="1 2">
    <name type="scientific">Hallella faecis</name>
    <dbReference type="NCBI Taxonomy" id="2841596"/>
    <lineage>
        <taxon>Bacteria</taxon>
        <taxon>Pseudomonadati</taxon>
        <taxon>Bacteroidota</taxon>
        <taxon>Bacteroidia</taxon>
        <taxon>Bacteroidales</taxon>
        <taxon>Prevotellaceae</taxon>
        <taxon>Hallella</taxon>
    </lineage>
</organism>
<proteinExistence type="predicted"/>
<dbReference type="EMBL" id="JBBNFP010000004">
    <property type="protein sequence ID" value="MEQ2485858.1"/>
    <property type="molecule type" value="Genomic_DNA"/>
</dbReference>
<evidence type="ECO:0008006" key="3">
    <source>
        <dbReference type="Google" id="ProtNLM"/>
    </source>
</evidence>